<evidence type="ECO:0000259" key="6">
    <source>
        <dbReference type="Pfam" id="PF00389"/>
    </source>
</evidence>
<sequence length="326" mass="33013">MSERSVLVTSRSFSSGSRDLLGELRAAGLMVVRGPADHRLDALRPLLVGAVGWIAGTAPVTEEHLAAAPRLAILARYGVGVDAVDLTSAAAHGVVVTNTPGANTEAVADLTVGLLLAVLRGIPTGDRRVRAGEWSVSRGRELGSLTVGIVGYGRIGRAVGERLRGFGATLLAYDPMLDAEAIRAAGAEPADLAELPSRCTVVSLHAPGGGRPLVDAEWLAGARDGLILVNSARADLVDEPALAAALRTGRVAGYAADTLATESTGAGSPLLADALADRVVLTPHVGAQTVEAIDRMGSLAVADLLAVLGGGVPKHPVRTTGGPGTG</sequence>
<reference evidence="8 9" key="1">
    <citation type="submission" date="2021-01" db="EMBL/GenBank/DDBJ databases">
        <title>Whole genome shotgun sequence of Plantactinospora mayteni NBRC 109088.</title>
        <authorList>
            <person name="Komaki H."/>
            <person name="Tamura T."/>
        </authorList>
    </citation>
    <scope>NUCLEOTIDE SEQUENCE [LARGE SCALE GENOMIC DNA]</scope>
    <source>
        <strain evidence="8 9">NBRC 109088</strain>
    </source>
</reference>
<name>A0ABQ4EZC9_9ACTN</name>
<feature type="domain" description="D-isomer specific 2-hydroxyacid dehydrogenase NAD-binding" evidence="7">
    <location>
        <begin position="112"/>
        <end position="286"/>
    </location>
</feature>
<dbReference type="Pfam" id="PF02826">
    <property type="entry name" value="2-Hacid_dh_C"/>
    <property type="match status" value="1"/>
</dbReference>
<dbReference type="InterPro" id="IPR029752">
    <property type="entry name" value="D-isomer_DH_CS1"/>
</dbReference>
<keyword evidence="2" id="KW-0028">Amino-acid biosynthesis</keyword>
<dbReference type="SUPFAM" id="SSF52283">
    <property type="entry name" value="Formate/glycerate dehydrogenase catalytic domain-like"/>
    <property type="match status" value="1"/>
</dbReference>
<dbReference type="InterPro" id="IPR036291">
    <property type="entry name" value="NAD(P)-bd_dom_sf"/>
</dbReference>
<dbReference type="InterPro" id="IPR006139">
    <property type="entry name" value="D-isomer_2_OHA_DH_cat_dom"/>
</dbReference>
<dbReference type="RefSeq" id="WP_203861336.1">
    <property type="nucleotide sequence ID" value="NZ_BAAAZQ010000021.1"/>
</dbReference>
<comment type="similarity">
    <text evidence="1 5">Belongs to the D-isomer specific 2-hydroxyacid dehydrogenase family.</text>
</comment>
<accession>A0ABQ4EZC9</accession>
<evidence type="ECO:0000256" key="5">
    <source>
        <dbReference type="RuleBase" id="RU003719"/>
    </source>
</evidence>
<dbReference type="Proteomes" id="UP000621500">
    <property type="component" value="Unassembled WGS sequence"/>
</dbReference>
<dbReference type="Pfam" id="PF00389">
    <property type="entry name" value="2-Hacid_dh"/>
    <property type="match status" value="1"/>
</dbReference>
<keyword evidence="3 5" id="KW-0560">Oxidoreductase</keyword>
<organism evidence="8 9">
    <name type="scientific">Plantactinospora mayteni</name>
    <dbReference type="NCBI Taxonomy" id="566021"/>
    <lineage>
        <taxon>Bacteria</taxon>
        <taxon>Bacillati</taxon>
        <taxon>Actinomycetota</taxon>
        <taxon>Actinomycetes</taxon>
        <taxon>Micromonosporales</taxon>
        <taxon>Micromonosporaceae</taxon>
        <taxon>Plantactinospora</taxon>
    </lineage>
</organism>
<dbReference type="PANTHER" id="PTHR42789:SF1">
    <property type="entry name" value="D-ISOMER SPECIFIC 2-HYDROXYACID DEHYDROGENASE FAMILY PROTEIN (AFU_ORTHOLOGUE AFUA_6G10090)"/>
    <property type="match status" value="1"/>
</dbReference>
<dbReference type="CDD" id="cd12172">
    <property type="entry name" value="PGDH_like_2"/>
    <property type="match status" value="1"/>
</dbReference>
<evidence type="ECO:0000256" key="3">
    <source>
        <dbReference type="ARBA" id="ARBA00023002"/>
    </source>
</evidence>
<dbReference type="EMBL" id="BONX01000049">
    <property type="protein sequence ID" value="GIH00006.1"/>
    <property type="molecule type" value="Genomic_DNA"/>
</dbReference>
<evidence type="ECO:0000259" key="7">
    <source>
        <dbReference type="Pfam" id="PF02826"/>
    </source>
</evidence>
<dbReference type="PANTHER" id="PTHR42789">
    <property type="entry name" value="D-ISOMER SPECIFIC 2-HYDROXYACID DEHYDROGENASE FAMILY PROTEIN (AFU_ORTHOLOGUE AFUA_6G10090)"/>
    <property type="match status" value="1"/>
</dbReference>
<evidence type="ECO:0000313" key="8">
    <source>
        <dbReference type="EMBL" id="GIH00006.1"/>
    </source>
</evidence>
<feature type="domain" description="D-isomer specific 2-hydroxyacid dehydrogenase catalytic" evidence="6">
    <location>
        <begin position="51"/>
        <end position="317"/>
    </location>
</feature>
<dbReference type="InterPro" id="IPR050857">
    <property type="entry name" value="D-2-hydroxyacid_DH"/>
</dbReference>
<dbReference type="Gene3D" id="3.40.50.720">
    <property type="entry name" value="NAD(P)-binding Rossmann-like Domain"/>
    <property type="match status" value="2"/>
</dbReference>
<evidence type="ECO:0000256" key="1">
    <source>
        <dbReference type="ARBA" id="ARBA00005854"/>
    </source>
</evidence>
<keyword evidence="9" id="KW-1185">Reference proteome</keyword>
<evidence type="ECO:0000256" key="2">
    <source>
        <dbReference type="ARBA" id="ARBA00022605"/>
    </source>
</evidence>
<dbReference type="InterPro" id="IPR006140">
    <property type="entry name" value="D-isomer_DH_NAD-bd"/>
</dbReference>
<keyword evidence="4" id="KW-0520">NAD</keyword>
<comment type="caution">
    <text evidence="8">The sequence shown here is derived from an EMBL/GenBank/DDBJ whole genome shotgun (WGS) entry which is preliminary data.</text>
</comment>
<evidence type="ECO:0000256" key="4">
    <source>
        <dbReference type="ARBA" id="ARBA00023027"/>
    </source>
</evidence>
<dbReference type="PROSITE" id="PS00065">
    <property type="entry name" value="D_2_HYDROXYACID_DH_1"/>
    <property type="match status" value="1"/>
</dbReference>
<proteinExistence type="inferred from homology"/>
<dbReference type="SUPFAM" id="SSF51735">
    <property type="entry name" value="NAD(P)-binding Rossmann-fold domains"/>
    <property type="match status" value="1"/>
</dbReference>
<protein>
    <submittedName>
        <fullName evidence="8">Oxidoreductase</fullName>
    </submittedName>
</protein>
<gene>
    <name evidence="8" type="ORF">Pma05_65780</name>
</gene>
<evidence type="ECO:0000313" key="9">
    <source>
        <dbReference type="Proteomes" id="UP000621500"/>
    </source>
</evidence>